<evidence type="ECO:0000313" key="4">
    <source>
        <dbReference type="EMBL" id="KGO92473.1"/>
    </source>
</evidence>
<sequence length="639" mass="71727">MKNTYPYLLGGLLLCAVSCQKEEKAEARIPKQFALEDLFDTKSIAGADFSPDETKILVDNNTTGIFNAYELNIADTTQTALTKSTKESVFAVDYLPGNANKFVYSSDQGGNEDSHLYVMDRKTGTPQDITPWQGSKNMFGRWTIDNKSFYLISNKRDPKYFDLYKMDTLTWTPTLLYENKDGIQPYTISNNDQYVALTQEITADKSELFLYDNKTKTSKRISNDNEANWNPVTFERDNTALYYTSNDDNEFNALYKYDIASGKSTKVFSDKWDVAGVSLSKNGKYHAVFINDDGKNKVLLFDHATNKQIDLPDLEDGDILDVIISESETKLLLTVGSSTSSANLYVYDMATKKLKQLTRTLSKKIDQNDLVKAEVVRFKSFDGKEIPAIYYKPLQASKEAKVPALVWVHGGPGGQSRINYSNAIQYYVNHGYAVLAVNNRGSSGYGKTFYKLDNKDHSNGDLKDCIWGKKWLAQQDYIDPNAIGIYGGSYGGCMVLGALAFHPEEFKVGVDLFGVANWPRTLKSIPAYWEAGRKAMYDEVGDPYSADSVRLKNISPLYNYQKINKPLIVLQGSNDVRVLPIESEEIVNGVKKNGVPVEYVVFPDEGHGFMKKENQLTAAKKTLAFLDKYLKPKAQPVAK</sequence>
<organism evidence="4 5">
    <name type="scientific">Flavobacterium subsaxonicum WB 4.1-42 = DSM 21790</name>
    <dbReference type="NCBI Taxonomy" id="1121898"/>
    <lineage>
        <taxon>Bacteria</taxon>
        <taxon>Pseudomonadati</taxon>
        <taxon>Bacteroidota</taxon>
        <taxon>Flavobacteriia</taxon>
        <taxon>Flavobacteriales</taxon>
        <taxon>Flavobacteriaceae</taxon>
        <taxon>Flavobacterium</taxon>
    </lineage>
</organism>
<reference evidence="4 5" key="1">
    <citation type="submission" date="2013-09" db="EMBL/GenBank/DDBJ databases">
        <authorList>
            <person name="Zeng Z."/>
            <person name="Chen C."/>
        </authorList>
    </citation>
    <scope>NUCLEOTIDE SEQUENCE [LARGE SCALE GENOMIC DNA]</scope>
    <source>
        <strain evidence="4 5">WB 4.1-42</strain>
    </source>
</reference>
<dbReference type="PRINTS" id="PR00862">
    <property type="entry name" value="PROLIGOPTASE"/>
</dbReference>
<gene>
    <name evidence="4" type="ORF">Q766_11865</name>
</gene>
<dbReference type="Gene3D" id="2.120.10.30">
    <property type="entry name" value="TolB, C-terminal domain"/>
    <property type="match status" value="2"/>
</dbReference>
<dbReference type="SUPFAM" id="SSF53474">
    <property type="entry name" value="alpha/beta-Hydrolases"/>
    <property type="match status" value="1"/>
</dbReference>
<comment type="caution">
    <text evidence="4">The sequence shown here is derived from an EMBL/GenBank/DDBJ whole genome shotgun (WGS) entry which is preliminary data.</text>
</comment>
<evidence type="ECO:0000256" key="1">
    <source>
        <dbReference type="ARBA" id="ARBA00022801"/>
    </source>
</evidence>
<dbReference type="PANTHER" id="PTHR42776:SF27">
    <property type="entry name" value="DIPEPTIDYL PEPTIDASE FAMILY MEMBER 6"/>
    <property type="match status" value="1"/>
</dbReference>
<dbReference type="InterPro" id="IPR002470">
    <property type="entry name" value="Peptidase_S9A"/>
</dbReference>
<name>A0A0A2MLV7_9FLAO</name>
<keyword evidence="2" id="KW-0175">Coiled coil</keyword>
<evidence type="ECO:0000313" key="5">
    <source>
        <dbReference type="Proteomes" id="UP000030111"/>
    </source>
</evidence>
<keyword evidence="1" id="KW-0378">Hydrolase</keyword>
<protein>
    <submittedName>
        <fullName evidence="4">Peptidase S9</fullName>
    </submittedName>
</protein>
<dbReference type="InterPro" id="IPR001375">
    <property type="entry name" value="Peptidase_S9_cat"/>
</dbReference>
<dbReference type="InterPro" id="IPR029058">
    <property type="entry name" value="AB_hydrolase_fold"/>
</dbReference>
<dbReference type="eggNOG" id="COG0823">
    <property type="taxonomic scope" value="Bacteria"/>
</dbReference>
<dbReference type="RefSeq" id="WP_026991494.1">
    <property type="nucleotide sequence ID" value="NZ_AUGP01000029.1"/>
</dbReference>
<proteinExistence type="predicted"/>
<dbReference type="EMBL" id="JRLY01000009">
    <property type="protein sequence ID" value="KGO92473.1"/>
    <property type="molecule type" value="Genomic_DNA"/>
</dbReference>
<keyword evidence="5" id="KW-1185">Reference proteome</keyword>
<dbReference type="Pfam" id="PF00326">
    <property type="entry name" value="Peptidase_S9"/>
    <property type="match status" value="1"/>
</dbReference>
<feature type="coiled-coil region" evidence="2">
    <location>
        <begin position="347"/>
        <end position="374"/>
    </location>
</feature>
<dbReference type="InterPro" id="IPR011042">
    <property type="entry name" value="6-blade_b-propeller_TolB-like"/>
</dbReference>
<evidence type="ECO:0000259" key="3">
    <source>
        <dbReference type="Pfam" id="PF00326"/>
    </source>
</evidence>
<dbReference type="AlphaFoldDB" id="A0A0A2MLV7"/>
<dbReference type="eggNOG" id="COG1506">
    <property type="taxonomic scope" value="Bacteria"/>
</dbReference>
<dbReference type="Proteomes" id="UP000030111">
    <property type="component" value="Unassembled WGS sequence"/>
</dbReference>
<evidence type="ECO:0000256" key="2">
    <source>
        <dbReference type="SAM" id="Coils"/>
    </source>
</evidence>
<dbReference type="Gene3D" id="3.40.50.1820">
    <property type="entry name" value="alpha/beta hydrolase"/>
    <property type="match status" value="1"/>
</dbReference>
<dbReference type="STRING" id="1121898.GCA_000422725_03528"/>
<dbReference type="SUPFAM" id="SSF82171">
    <property type="entry name" value="DPP6 N-terminal domain-like"/>
    <property type="match status" value="1"/>
</dbReference>
<feature type="domain" description="Peptidase S9 prolyl oligopeptidase catalytic" evidence="3">
    <location>
        <begin position="420"/>
        <end position="631"/>
    </location>
</feature>
<accession>A0A0A2MLV7</accession>
<dbReference type="GO" id="GO:0006508">
    <property type="term" value="P:proteolysis"/>
    <property type="evidence" value="ECO:0007669"/>
    <property type="project" value="InterPro"/>
</dbReference>
<dbReference type="PANTHER" id="PTHR42776">
    <property type="entry name" value="SERINE PEPTIDASE S9 FAMILY MEMBER"/>
    <property type="match status" value="1"/>
</dbReference>
<dbReference type="OrthoDB" id="108903at2"/>
<dbReference type="GO" id="GO:0004252">
    <property type="term" value="F:serine-type endopeptidase activity"/>
    <property type="evidence" value="ECO:0007669"/>
    <property type="project" value="InterPro"/>
</dbReference>